<dbReference type="InterPro" id="IPR020846">
    <property type="entry name" value="MFS_dom"/>
</dbReference>
<evidence type="ECO:0000256" key="1">
    <source>
        <dbReference type="ARBA" id="ARBA00004651"/>
    </source>
</evidence>
<protein>
    <submittedName>
        <fullName evidence="8">MFS transporter</fullName>
    </submittedName>
</protein>
<evidence type="ECO:0000256" key="5">
    <source>
        <dbReference type="ARBA" id="ARBA00023136"/>
    </source>
</evidence>
<evidence type="ECO:0000313" key="8">
    <source>
        <dbReference type="EMBL" id="GAA4245168.1"/>
    </source>
</evidence>
<sequence>MTNTAEVAADTAAPGTEASEGRSWTAAQVVVVLVIGTAALMVSLTQSLLVPVLSEIAVDLHAGGDGIAWVLTSTLLVGAVAVPAFGRLGDLFGTRRMVLVTLVALIAGSLICAVAHNLTVMIIGRAVVGLSVAAVPLSISLIGVTLPKAHAPAGIALISAMLGVGGALGLPLAGLIAQYADYHLLFWICVAGGILAVPGIVLLVREPARVAKGRMDLIGTALLGAAMLALLLPLAQGDSWGWTDPLTIGLLGAAVVLLVLFVAVELRIASPLVDVRTTARPSLLLTNIASLCVGFALFATLIGTASYVQAPAATGYGFGKSVLAGGLCMLPGGIAMLLLSPLSAKLRPRTALVIGSLIIAAGFATRIVLTDSLWQVVLGATIAGSGTGIAYAAMPGLIIHAAPRSELAAANGLNALFRSVGSSLASAIGGAILASQTILLAGHALPSLAGYRTLFAICAGAAVLAALLALFIPRHASTSDAALPE</sequence>
<dbReference type="EMBL" id="BAABAT010000002">
    <property type="protein sequence ID" value="GAA4245168.1"/>
    <property type="molecule type" value="Genomic_DNA"/>
</dbReference>
<name>A0ABP8CZT7_9ACTN</name>
<comment type="subcellular location">
    <subcellularLocation>
        <location evidence="1">Cell membrane</location>
        <topology evidence="1">Multi-pass membrane protein</topology>
    </subcellularLocation>
</comment>
<proteinExistence type="predicted"/>
<feature type="transmembrane region" description="Helical" evidence="6">
    <location>
        <begin position="246"/>
        <end position="264"/>
    </location>
</feature>
<feature type="transmembrane region" description="Helical" evidence="6">
    <location>
        <begin position="216"/>
        <end position="234"/>
    </location>
</feature>
<dbReference type="PANTHER" id="PTHR42718">
    <property type="entry name" value="MAJOR FACILITATOR SUPERFAMILY MULTIDRUG TRANSPORTER MFSC"/>
    <property type="match status" value="1"/>
</dbReference>
<dbReference type="RefSeq" id="WP_345121953.1">
    <property type="nucleotide sequence ID" value="NZ_BAABAT010000002.1"/>
</dbReference>
<organism evidence="8 9">
    <name type="scientific">Dactylosporangium darangshiense</name>
    <dbReference type="NCBI Taxonomy" id="579108"/>
    <lineage>
        <taxon>Bacteria</taxon>
        <taxon>Bacillati</taxon>
        <taxon>Actinomycetota</taxon>
        <taxon>Actinomycetes</taxon>
        <taxon>Micromonosporales</taxon>
        <taxon>Micromonosporaceae</taxon>
        <taxon>Dactylosporangium</taxon>
    </lineage>
</organism>
<feature type="transmembrane region" description="Helical" evidence="6">
    <location>
        <begin position="66"/>
        <end position="85"/>
    </location>
</feature>
<feature type="domain" description="Major facilitator superfamily (MFS) profile" evidence="7">
    <location>
        <begin position="31"/>
        <end position="477"/>
    </location>
</feature>
<dbReference type="Proteomes" id="UP001500620">
    <property type="component" value="Unassembled WGS sequence"/>
</dbReference>
<dbReference type="PANTHER" id="PTHR42718:SF9">
    <property type="entry name" value="MAJOR FACILITATOR SUPERFAMILY MULTIDRUG TRANSPORTER MFSC"/>
    <property type="match status" value="1"/>
</dbReference>
<gene>
    <name evidence="8" type="ORF">GCM10022255_011380</name>
</gene>
<feature type="transmembrane region" description="Helical" evidence="6">
    <location>
        <begin position="322"/>
        <end position="339"/>
    </location>
</feature>
<evidence type="ECO:0000313" key="9">
    <source>
        <dbReference type="Proteomes" id="UP001500620"/>
    </source>
</evidence>
<evidence type="ECO:0000256" key="4">
    <source>
        <dbReference type="ARBA" id="ARBA00022989"/>
    </source>
</evidence>
<evidence type="ECO:0000259" key="7">
    <source>
        <dbReference type="PROSITE" id="PS50850"/>
    </source>
</evidence>
<evidence type="ECO:0000256" key="6">
    <source>
        <dbReference type="SAM" id="Phobius"/>
    </source>
</evidence>
<keyword evidence="3 6" id="KW-0812">Transmembrane</keyword>
<feature type="transmembrane region" description="Helical" evidence="6">
    <location>
        <begin position="420"/>
        <end position="441"/>
    </location>
</feature>
<feature type="transmembrane region" description="Helical" evidence="6">
    <location>
        <begin position="29"/>
        <end position="54"/>
    </location>
</feature>
<evidence type="ECO:0000256" key="3">
    <source>
        <dbReference type="ARBA" id="ARBA00022692"/>
    </source>
</evidence>
<dbReference type="SUPFAM" id="SSF103473">
    <property type="entry name" value="MFS general substrate transporter"/>
    <property type="match status" value="2"/>
</dbReference>
<feature type="transmembrane region" description="Helical" evidence="6">
    <location>
        <begin position="97"/>
        <end position="116"/>
    </location>
</feature>
<feature type="transmembrane region" description="Helical" evidence="6">
    <location>
        <begin position="122"/>
        <end position="146"/>
    </location>
</feature>
<keyword evidence="2" id="KW-0813">Transport</keyword>
<feature type="transmembrane region" description="Helical" evidence="6">
    <location>
        <begin position="375"/>
        <end position="399"/>
    </location>
</feature>
<feature type="transmembrane region" description="Helical" evidence="6">
    <location>
        <begin position="284"/>
        <end position="310"/>
    </location>
</feature>
<dbReference type="InterPro" id="IPR036259">
    <property type="entry name" value="MFS_trans_sf"/>
</dbReference>
<dbReference type="InterPro" id="IPR011701">
    <property type="entry name" value="MFS"/>
</dbReference>
<keyword evidence="9" id="KW-1185">Reference proteome</keyword>
<dbReference type="PROSITE" id="PS50850">
    <property type="entry name" value="MFS"/>
    <property type="match status" value="1"/>
</dbReference>
<dbReference type="Gene3D" id="1.20.1250.20">
    <property type="entry name" value="MFS general substrate transporter like domains"/>
    <property type="match status" value="2"/>
</dbReference>
<evidence type="ECO:0000256" key="2">
    <source>
        <dbReference type="ARBA" id="ARBA00022448"/>
    </source>
</evidence>
<feature type="transmembrane region" description="Helical" evidence="6">
    <location>
        <begin position="153"/>
        <end position="178"/>
    </location>
</feature>
<feature type="transmembrane region" description="Helical" evidence="6">
    <location>
        <begin position="351"/>
        <end position="369"/>
    </location>
</feature>
<feature type="transmembrane region" description="Helical" evidence="6">
    <location>
        <begin position="184"/>
        <end position="204"/>
    </location>
</feature>
<comment type="caution">
    <text evidence="8">The sequence shown here is derived from an EMBL/GenBank/DDBJ whole genome shotgun (WGS) entry which is preliminary data.</text>
</comment>
<feature type="transmembrane region" description="Helical" evidence="6">
    <location>
        <begin position="453"/>
        <end position="472"/>
    </location>
</feature>
<accession>A0ABP8CZT7</accession>
<reference evidence="9" key="1">
    <citation type="journal article" date="2019" name="Int. J. Syst. Evol. Microbiol.">
        <title>The Global Catalogue of Microorganisms (GCM) 10K type strain sequencing project: providing services to taxonomists for standard genome sequencing and annotation.</title>
        <authorList>
            <consortium name="The Broad Institute Genomics Platform"/>
            <consortium name="The Broad Institute Genome Sequencing Center for Infectious Disease"/>
            <person name="Wu L."/>
            <person name="Ma J."/>
        </authorList>
    </citation>
    <scope>NUCLEOTIDE SEQUENCE [LARGE SCALE GENOMIC DNA]</scope>
    <source>
        <strain evidence="9">JCM 17441</strain>
    </source>
</reference>
<dbReference type="Pfam" id="PF07690">
    <property type="entry name" value="MFS_1"/>
    <property type="match status" value="2"/>
</dbReference>
<keyword evidence="4 6" id="KW-1133">Transmembrane helix</keyword>
<keyword evidence="5 6" id="KW-0472">Membrane</keyword>
<dbReference type="CDD" id="cd17504">
    <property type="entry name" value="MFS_MMR_MDR_like"/>
    <property type="match status" value="1"/>
</dbReference>